<reference evidence="2" key="1">
    <citation type="journal article" date="2023" name="Nat. Plants">
        <title>Single-cell RNA sequencing provides a high-resolution roadmap for understanding the multicellular compartmentation of specialized metabolism.</title>
        <authorList>
            <person name="Sun S."/>
            <person name="Shen X."/>
            <person name="Li Y."/>
            <person name="Li Y."/>
            <person name="Wang S."/>
            <person name="Li R."/>
            <person name="Zhang H."/>
            <person name="Shen G."/>
            <person name="Guo B."/>
            <person name="Wei J."/>
            <person name="Xu J."/>
            <person name="St-Pierre B."/>
            <person name="Chen S."/>
            <person name="Sun C."/>
        </authorList>
    </citation>
    <scope>NUCLEOTIDE SEQUENCE [LARGE SCALE GENOMIC DNA]</scope>
</reference>
<evidence type="ECO:0000313" key="1">
    <source>
        <dbReference type="EMBL" id="KAI5654110.1"/>
    </source>
</evidence>
<accession>A0ACC0A1J0</accession>
<protein>
    <submittedName>
        <fullName evidence="1">Uncharacterized protein</fullName>
    </submittedName>
</protein>
<comment type="caution">
    <text evidence="1">The sequence shown here is derived from an EMBL/GenBank/DDBJ whole genome shotgun (WGS) entry which is preliminary data.</text>
</comment>
<keyword evidence="2" id="KW-1185">Reference proteome</keyword>
<proteinExistence type="predicted"/>
<dbReference type="Proteomes" id="UP001060085">
    <property type="component" value="Linkage Group LG07"/>
</dbReference>
<sequence>MQFRLKMDTRDLTLKGKQERIKQVKEGLRPSFWAQPKLDTTLPQSVTSQCCGQCSRGGKVAMSGCSCCHCFEQNREGDTESREGRKNGVSVIVNGVTEEKRRGVFDEIGRCAEMEEEEEEKSINERRKSRLVVVVVVAGRILWWTDVGRWFDAAGDREDFHLAAEPSILPIWVSLEGLPIHFFKKAALFSIATAIGNPLKIDEATTNLTTPSVARICIEVDLLKHLPKRIWIGTVPKATSVASAPMVSITTMQPTETVAKATTQCTTDLAEVLIPPPSKMLQAHHRQQVLMMKCWKRRKKKPESVHVGNLQQGLGNLLHGPIVAERGHSSDSDILTTNRTLAAAAVSALELEQIANIGEGDDSDIIIESSSLLKSTKQPSLGAKIQ</sequence>
<evidence type="ECO:0000313" key="2">
    <source>
        <dbReference type="Proteomes" id="UP001060085"/>
    </source>
</evidence>
<name>A0ACC0A1J0_CATRO</name>
<dbReference type="EMBL" id="CM044707">
    <property type="protein sequence ID" value="KAI5654110.1"/>
    <property type="molecule type" value="Genomic_DNA"/>
</dbReference>
<gene>
    <name evidence="1" type="ORF">M9H77_31297</name>
</gene>
<organism evidence="1 2">
    <name type="scientific">Catharanthus roseus</name>
    <name type="common">Madagascar periwinkle</name>
    <name type="synonym">Vinca rosea</name>
    <dbReference type="NCBI Taxonomy" id="4058"/>
    <lineage>
        <taxon>Eukaryota</taxon>
        <taxon>Viridiplantae</taxon>
        <taxon>Streptophyta</taxon>
        <taxon>Embryophyta</taxon>
        <taxon>Tracheophyta</taxon>
        <taxon>Spermatophyta</taxon>
        <taxon>Magnoliopsida</taxon>
        <taxon>eudicotyledons</taxon>
        <taxon>Gunneridae</taxon>
        <taxon>Pentapetalae</taxon>
        <taxon>asterids</taxon>
        <taxon>lamiids</taxon>
        <taxon>Gentianales</taxon>
        <taxon>Apocynaceae</taxon>
        <taxon>Rauvolfioideae</taxon>
        <taxon>Vinceae</taxon>
        <taxon>Catharanthinae</taxon>
        <taxon>Catharanthus</taxon>
    </lineage>
</organism>